<dbReference type="AlphaFoldDB" id="A0A2H1VNV8"/>
<reference evidence="1" key="1">
    <citation type="submission" date="2016-07" db="EMBL/GenBank/DDBJ databases">
        <authorList>
            <person name="Bretaudeau A."/>
        </authorList>
    </citation>
    <scope>NUCLEOTIDE SEQUENCE</scope>
    <source>
        <strain evidence="1">Rice</strain>
        <tissue evidence="1">Whole body</tissue>
    </source>
</reference>
<evidence type="ECO:0000313" key="1">
    <source>
        <dbReference type="EMBL" id="SOQ42486.1"/>
    </source>
</evidence>
<accession>A0A2H1VNV8</accession>
<protein>
    <submittedName>
        <fullName evidence="1">SFRICE_006099</fullName>
    </submittedName>
</protein>
<gene>
    <name evidence="1" type="ORF">SFRICE_006099</name>
</gene>
<proteinExistence type="predicted"/>
<sequence length="102" mass="11263">MSHVATVTDRRQTCVGRVVASANAAKGISGLFFGLGKVLLGFFQFVRKSLDSVTESGIVPKGSVQRPFILGECCNTEHIVQLSEERYRRAETTMQYCKATEF</sequence>
<dbReference type="EMBL" id="ODYU01003564">
    <property type="protein sequence ID" value="SOQ42486.1"/>
    <property type="molecule type" value="Genomic_DNA"/>
</dbReference>
<name>A0A2H1VNV8_SPOFR</name>
<organism evidence="1">
    <name type="scientific">Spodoptera frugiperda</name>
    <name type="common">Fall armyworm</name>
    <dbReference type="NCBI Taxonomy" id="7108"/>
    <lineage>
        <taxon>Eukaryota</taxon>
        <taxon>Metazoa</taxon>
        <taxon>Ecdysozoa</taxon>
        <taxon>Arthropoda</taxon>
        <taxon>Hexapoda</taxon>
        <taxon>Insecta</taxon>
        <taxon>Pterygota</taxon>
        <taxon>Neoptera</taxon>
        <taxon>Endopterygota</taxon>
        <taxon>Lepidoptera</taxon>
        <taxon>Glossata</taxon>
        <taxon>Ditrysia</taxon>
        <taxon>Noctuoidea</taxon>
        <taxon>Noctuidae</taxon>
        <taxon>Amphipyrinae</taxon>
        <taxon>Spodoptera</taxon>
    </lineage>
</organism>